<dbReference type="Gene3D" id="2.20.140.10">
    <property type="entry name" value="WGR domain"/>
    <property type="match status" value="1"/>
</dbReference>
<dbReference type="SUPFAM" id="SSF52047">
    <property type="entry name" value="RNI-like"/>
    <property type="match status" value="1"/>
</dbReference>
<reference evidence="2" key="1">
    <citation type="submission" date="2018-06" db="EMBL/GenBank/DDBJ databases">
        <authorList>
            <person name="Zhirakovskaya E."/>
        </authorList>
    </citation>
    <scope>NUCLEOTIDE SEQUENCE</scope>
</reference>
<dbReference type="InterPro" id="IPR032675">
    <property type="entry name" value="LRR_dom_sf"/>
</dbReference>
<dbReference type="Gene3D" id="3.80.10.10">
    <property type="entry name" value="Ribonuclease Inhibitor"/>
    <property type="match status" value="1"/>
</dbReference>
<dbReference type="SUPFAM" id="SSF142921">
    <property type="entry name" value="WGR domain-like"/>
    <property type="match status" value="1"/>
</dbReference>
<organism evidence="2">
    <name type="scientific">hydrothermal vent metagenome</name>
    <dbReference type="NCBI Taxonomy" id="652676"/>
    <lineage>
        <taxon>unclassified sequences</taxon>
        <taxon>metagenomes</taxon>
        <taxon>ecological metagenomes</taxon>
    </lineage>
</organism>
<gene>
    <name evidence="2" type="ORF">MNBD_GAMMA12-1677</name>
</gene>
<feature type="domain" description="WGR" evidence="1">
    <location>
        <begin position="1"/>
        <end position="77"/>
    </location>
</feature>
<evidence type="ECO:0000313" key="2">
    <source>
        <dbReference type="EMBL" id="VAW72259.1"/>
    </source>
</evidence>
<accession>A0A3B0YDJ4</accession>
<dbReference type="CDD" id="cd07996">
    <property type="entry name" value="WGR_MMR_like"/>
    <property type="match status" value="1"/>
</dbReference>
<sequence>MPRYEYDDGTSPKFWEINIINDTYEVRCGKIGTKGQVSVKNFSSDQEAQLAADKIAAAKVKKGYGLVGKSSPSPVDPIDELVRSIQIDPDNIEAWQVYSDYLQTQNDPHGELIALGIAIEKASETSETREKVEQVQVRFDQIWAENKFACLGEVAEFISDEESFILKWRYGYLLDVHVTYQDKLTFFKKRVLLGTLFDISVGQFIQSLTFGFSGNSINNVVDFSACFDEFPSGVQRESVKHLKIGELYSKEYEFSWSFIGFVNKVFSLFPNLETLLVSGLWIEFGELKHHKLKTLNVLTGCLSPTGIKSIANAMLPALESLTVWFGRELVSDEGVCKALEPLLQGNGYASLKHLGLMNAEVEDEILQALVKAPIMKQLISLNLSMGTMTDNGAQVLLENREVFQHLRSINLSDNHLSKDMSVRLKKMFLGIINTDNQRAFEIDEDGNIETYVSAGE</sequence>
<dbReference type="Pfam" id="PF05406">
    <property type="entry name" value="WGR"/>
    <property type="match status" value="1"/>
</dbReference>
<dbReference type="EMBL" id="UOFL01000036">
    <property type="protein sequence ID" value="VAW72259.1"/>
    <property type="molecule type" value="Genomic_DNA"/>
</dbReference>
<dbReference type="PROSITE" id="PS51977">
    <property type="entry name" value="WGR"/>
    <property type="match status" value="1"/>
</dbReference>
<dbReference type="InterPro" id="IPR008893">
    <property type="entry name" value="WGR_domain"/>
</dbReference>
<name>A0A3B0YDJ4_9ZZZZ</name>
<dbReference type="AlphaFoldDB" id="A0A3B0YDJ4"/>
<proteinExistence type="predicted"/>
<dbReference type="InterPro" id="IPR036930">
    <property type="entry name" value="WGR_dom_sf"/>
</dbReference>
<dbReference type="InterPro" id="IPR049809">
    <property type="entry name" value="YehF/YfeS-like_WGR"/>
</dbReference>
<evidence type="ECO:0000259" key="1">
    <source>
        <dbReference type="PROSITE" id="PS51977"/>
    </source>
</evidence>
<protein>
    <recommendedName>
        <fullName evidence="1">WGR domain-containing protein</fullName>
    </recommendedName>
</protein>